<sequence>MPPHPPSIIQRGPLHGIHMINNDNNNNNNSTSKATKPSSQPFALSHHHSSLPSTCTVLCSEPICSNTVIVTPHGTSIMGMRSVENTMYIKVRCKKCEPPVIVFDLWGTPDKEDGDREKGGEWGATEWAEEKEVEDGAW</sequence>
<dbReference type="OrthoDB" id="3694320at2759"/>
<keyword evidence="3" id="KW-1185">Reference proteome</keyword>
<gene>
    <name evidence="2" type="ORF">GMOD_00001890</name>
</gene>
<feature type="compositionally biased region" description="Acidic residues" evidence="1">
    <location>
        <begin position="127"/>
        <end position="138"/>
    </location>
</feature>
<feature type="compositionally biased region" description="Polar residues" evidence="1">
    <location>
        <begin position="30"/>
        <end position="42"/>
    </location>
</feature>
<evidence type="ECO:0000313" key="3">
    <source>
        <dbReference type="Proteomes" id="UP000265663"/>
    </source>
</evidence>
<protein>
    <submittedName>
        <fullName evidence="2">Uncharacterized protein</fullName>
    </submittedName>
</protein>
<feature type="region of interest" description="Disordered" evidence="1">
    <location>
        <begin position="109"/>
        <end position="138"/>
    </location>
</feature>
<organism evidence="2 3">
    <name type="scientific">Pyrenophora seminiperda CCB06</name>
    <dbReference type="NCBI Taxonomy" id="1302712"/>
    <lineage>
        <taxon>Eukaryota</taxon>
        <taxon>Fungi</taxon>
        <taxon>Dikarya</taxon>
        <taxon>Ascomycota</taxon>
        <taxon>Pezizomycotina</taxon>
        <taxon>Dothideomycetes</taxon>
        <taxon>Pleosporomycetidae</taxon>
        <taxon>Pleosporales</taxon>
        <taxon>Pleosporineae</taxon>
        <taxon>Pleosporaceae</taxon>
        <taxon>Pyrenophora</taxon>
    </lineage>
</organism>
<feature type="compositionally biased region" description="Basic and acidic residues" evidence="1">
    <location>
        <begin position="109"/>
        <end position="120"/>
    </location>
</feature>
<dbReference type="EMBL" id="KE747809">
    <property type="protein sequence ID" value="RMZ66546.1"/>
    <property type="molecule type" value="Genomic_DNA"/>
</dbReference>
<evidence type="ECO:0000313" key="2">
    <source>
        <dbReference type="EMBL" id="RMZ66546.1"/>
    </source>
</evidence>
<dbReference type="Proteomes" id="UP000265663">
    <property type="component" value="Unassembled WGS sequence"/>
</dbReference>
<accession>A0A3M7LWJ3</accession>
<feature type="region of interest" description="Disordered" evidence="1">
    <location>
        <begin position="1"/>
        <end position="46"/>
    </location>
</feature>
<evidence type="ECO:0000256" key="1">
    <source>
        <dbReference type="SAM" id="MobiDB-lite"/>
    </source>
</evidence>
<dbReference type="AlphaFoldDB" id="A0A3M7LWJ3"/>
<name>A0A3M7LWJ3_9PLEO</name>
<proteinExistence type="predicted"/>
<reference evidence="2 3" key="1">
    <citation type="journal article" date="2014" name="PLoS ONE">
        <title>De novo Genome Assembly of the Fungal Plant Pathogen Pyrenophora semeniperda.</title>
        <authorList>
            <person name="Soliai M.M."/>
            <person name="Meyer S.E."/>
            <person name="Udall J.A."/>
            <person name="Elzinga D.E."/>
            <person name="Hermansen R.A."/>
            <person name="Bodily P.M."/>
            <person name="Hart A.A."/>
            <person name="Coleman C.E."/>
        </authorList>
    </citation>
    <scope>NUCLEOTIDE SEQUENCE [LARGE SCALE GENOMIC DNA]</scope>
    <source>
        <strain evidence="2 3">CCB06</strain>
        <tissue evidence="2">Mycelium</tissue>
    </source>
</reference>